<evidence type="ECO:0000256" key="3">
    <source>
        <dbReference type="ARBA" id="ARBA00023163"/>
    </source>
</evidence>
<keyword evidence="6" id="KW-1185">Reference proteome</keyword>
<feature type="domain" description="HTH luxR-type" evidence="4">
    <location>
        <begin position="7"/>
        <end position="73"/>
    </location>
</feature>
<dbReference type="SUPFAM" id="SSF46894">
    <property type="entry name" value="C-terminal effector domain of the bipartite response regulators"/>
    <property type="match status" value="1"/>
</dbReference>
<dbReference type="SMART" id="SM00421">
    <property type="entry name" value="HTH_LUXR"/>
    <property type="match status" value="1"/>
</dbReference>
<accession>A0ABR8MXY0</accession>
<keyword evidence="2" id="KW-0238">DNA-binding</keyword>
<dbReference type="CDD" id="cd06170">
    <property type="entry name" value="LuxR_C_like"/>
    <property type="match status" value="1"/>
</dbReference>
<dbReference type="InterPro" id="IPR000792">
    <property type="entry name" value="Tscrpt_reg_LuxR_C"/>
</dbReference>
<dbReference type="InterPro" id="IPR036388">
    <property type="entry name" value="WH-like_DNA-bd_sf"/>
</dbReference>
<proteinExistence type="predicted"/>
<keyword evidence="3" id="KW-0804">Transcription</keyword>
<evidence type="ECO:0000313" key="5">
    <source>
        <dbReference type="EMBL" id="MBD3919785.1"/>
    </source>
</evidence>
<organism evidence="5 6">
    <name type="scientific">Paenibacillus terricola</name>
    <dbReference type="NCBI Taxonomy" id="2763503"/>
    <lineage>
        <taxon>Bacteria</taxon>
        <taxon>Bacillati</taxon>
        <taxon>Bacillota</taxon>
        <taxon>Bacilli</taxon>
        <taxon>Bacillales</taxon>
        <taxon>Paenibacillaceae</taxon>
        <taxon>Paenibacillus</taxon>
    </lineage>
</organism>
<dbReference type="EMBL" id="JACXZA010000003">
    <property type="protein sequence ID" value="MBD3919785.1"/>
    <property type="molecule type" value="Genomic_DNA"/>
</dbReference>
<dbReference type="Proteomes" id="UP000609346">
    <property type="component" value="Unassembled WGS sequence"/>
</dbReference>
<evidence type="ECO:0000259" key="4">
    <source>
        <dbReference type="PROSITE" id="PS50043"/>
    </source>
</evidence>
<evidence type="ECO:0000256" key="1">
    <source>
        <dbReference type="ARBA" id="ARBA00023015"/>
    </source>
</evidence>
<dbReference type="PANTHER" id="PTHR44688:SF16">
    <property type="entry name" value="DNA-BINDING TRANSCRIPTIONAL ACTIVATOR DEVR_DOSR"/>
    <property type="match status" value="1"/>
</dbReference>
<dbReference type="Pfam" id="PF00196">
    <property type="entry name" value="GerE"/>
    <property type="match status" value="1"/>
</dbReference>
<protein>
    <submittedName>
        <fullName evidence="5">Response regulator transcription factor</fullName>
    </submittedName>
</protein>
<dbReference type="PANTHER" id="PTHR44688">
    <property type="entry name" value="DNA-BINDING TRANSCRIPTIONAL ACTIVATOR DEVR_DOSR"/>
    <property type="match status" value="1"/>
</dbReference>
<dbReference type="Gene3D" id="1.10.10.10">
    <property type="entry name" value="Winged helix-like DNA-binding domain superfamily/Winged helix DNA-binding domain"/>
    <property type="match status" value="1"/>
</dbReference>
<reference evidence="5 6" key="1">
    <citation type="submission" date="2020-09" db="EMBL/GenBank/DDBJ databases">
        <title>Paenibacillus sp. strain PR3 16S rRNA gene Genome sequencing and assembly.</title>
        <authorList>
            <person name="Kim J."/>
        </authorList>
    </citation>
    <scope>NUCLEOTIDE SEQUENCE [LARGE SCALE GENOMIC DNA]</scope>
    <source>
        <strain evidence="5 6">PR3</strain>
    </source>
</reference>
<keyword evidence="1" id="KW-0805">Transcription regulation</keyword>
<gene>
    <name evidence="5" type="ORF">H8B09_13560</name>
</gene>
<comment type="caution">
    <text evidence="5">The sequence shown here is derived from an EMBL/GenBank/DDBJ whole genome shotgun (WGS) entry which is preliminary data.</text>
</comment>
<evidence type="ECO:0000256" key="2">
    <source>
        <dbReference type="ARBA" id="ARBA00023125"/>
    </source>
</evidence>
<name>A0ABR8MXY0_9BACL</name>
<evidence type="ECO:0000313" key="6">
    <source>
        <dbReference type="Proteomes" id="UP000609346"/>
    </source>
</evidence>
<dbReference type="PROSITE" id="PS50043">
    <property type="entry name" value="HTH_LUXR_2"/>
    <property type="match status" value="1"/>
</dbReference>
<dbReference type="RefSeq" id="WP_191204073.1">
    <property type="nucleotide sequence ID" value="NZ_JACXZA010000003.1"/>
</dbReference>
<sequence length="103" mass="11744">MVIEQQRFDEQCQLTSREFEVVSLIVFHGYTNKELADSLFISEKTVKNHVANIFKKMNITSVRKLMSICMSSMLAEGGYSSDSAELKRARLALALGRRMKHIS</sequence>
<dbReference type="InterPro" id="IPR016032">
    <property type="entry name" value="Sig_transdc_resp-reg_C-effctor"/>
</dbReference>